<dbReference type="OMA" id="FIMDRVH"/>
<keyword evidence="4" id="KW-0677">Repeat</keyword>
<keyword evidence="2" id="KW-0963">Cytoplasm</keyword>
<dbReference type="InterPro" id="IPR001680">
    <property type="entry name" value="WD40_rpt"/>
</dbReference>
<feature type="compositionally biased region" description="Basic and acidic residues" evidence="10">
    <location>
        <begin position="1443"/>
        <end position="1457"/>
    </location>
</feature>
<keyword evidence="5 9" id="KW-0175">Coiled coil</keyword>
<feature type="region of interest" description="Disordered" evidence="10">
    <location>
        <begin position="1505"/>
        <end position="1545"/>
    </location>
</feature>
<feature type="compositionally biased region" description="Gly residues" evidence="10">
    <location>
        <begin position="1296"/>
        <end position="1305"/>
    </location>
</feature>
<dbReference type="PROSITE" id="PS50294">
    <property type="entry name" value="WD_REPEATS_REGION"/>
    <property type="match status" value="1"/>
</dbReference>
<feature type="compositionally biased region" description="Acidic residues" evidence="10">
    <location>
        <begin position="1517"/>
        <end position="1540"/>
    </location>
</feature>
<feature type="repeat" description="WD" evidence="8">
    <location>
        <begin position="630"/>
        <end position="662"/>
    </location>
</feature>
<feature type="compositionally biased region" description="Basic and acidic residues" evidence="10">
    <location>
        <begin position="1116"/>
        <end position="1126"/>
    </location>
</feature>
<feature type="coiled-coil region" evidence="9">
    <location>
        <begin position="934"/>
        <end position="978"/>
    </location>
</feature>
<comment type="subcellular location">
    <subcellularLocation>
        <location evidence="1">Cytoplasm</location>
        <location evidence="1">Cytoskeleton</location>
        <location evidence="1">Cilium axoneme</location>
    </subcellularLocation>
</comment>
<feature type="repeat" description="WD" evidence="8">
    <location>
        <begin position="446"/>
        <end position="480"/>
    </location>
</feature>
<dbReference type="Gene3D" id="2.130.10.10">
    <property type="entry name" value="YVTN repeat-like/Quinoprotein amine dehydrogenase"/>
    <property type="match status" value="2"/>
</dbReference>
<evidence type="ECO:0000256" key="10">
    <source>
        <dbReference type="SAM" id="MobiDB-lite"/>
    </source>
</evidence>
<evidence type="ECO:0000313" key="12">
    <source>
        <dbReference type="Proteomes" id="UP000054558"/>
    </source>
</evidence>
<evidence type="ECO:0000256" key="2">
    <source>
        <dbReference type="ARBA" id="ARBA00022490"/>
    </source>
</evidence>
<evidence type="ECO:0000256" key="5">
    <source>
        <dbReference type="ARBA" id="ARBA00023054"/>
    </source>
</evidence>
<evidence type="ECO:0000256" key="9">
    <source>
        <dbReference type="SAM" id="Coils"/>
    </source>
</evidence>
<sequence>MAENPVPSTADDAAVEEVVDQLVLREAEQGAAGREDLFDGPTELVASSIPAAGALLGDDVDLAAANSVMSQSMEQSPAASESAGNVEDASFKDGDTEGSSSGATKLAANRENEVQSETDLELLARHKTKEQEIVESEEVVARMERIEQRSRLGFTGEEAKAEGQSAAEVEQQEEEEEEEEEPRYYDPATLDSPPGPSELPSSSGRLLCSFGLDGSKRGAMDYIAEDVLIFPAANTVQTLNVRTMVQIQMQIFVGQGVSTITVHSSRQWFAVCEKGVNPSVFMYTYPALQLYKEGGNNTLSLEMKILRGGTERLFGCAVFSHDGRELATVGGYPDYWLTVWDWRHEAIKLRAKAFSQDVFKVCFSPSFAGQLITSGTGHIRFWKMAATFTGLKLQGQLGKFGAVPLSDISGFVELPDGKVLSGTESGRLLLWDGGFIKCEITRPGGIPCHVGNVECVQLDRKRRQLITAGHDGYARIWDFDALDGADQVDDKPTFEMAPLEENFIGEGVRCKTLLREQDHWIVQDERGAVLRVALPTFRSTRLLEFHSGPITGLDTHPGDHVVATAGEDATVRLYSYIDGAQKQLLCRAFNRGARCCAWAPDGRTLLVGFADGVLRALARAPGAWRLAQVVKPHTGAITCLALSVDGQHLATGSDDGTIFFFQAAESGWNPVGYFVAPGPVSCATWHADSQRLLVGCRSGHISEVTRPVGNEDTSRTLSLDLPSTTFNFLAAQQAAAARAAAAEREAAAKKRAEENPDGLALDEEPAPPAPPSQSVPEDPPAVGALLRHEKNPNFFYVSFRGEKHPGMYVCNFSGGEIVERKLLEAGGLRGVSVSRGGQFLAVGGEEGKVRVQPWGSPERARAQGWQSPAQDGACLAAASFDDAFLLSGGASGVLLVHRLSLDGVAERSSVPDSVPAESSGQEPADITEESAYSLEDAKQKEEADKLRAAALRRQMSVKEQLAEIRQELREEIERNRNLPPGQRVAPEEMEVDPGLRSMMAAEVESHVALAHRELEWETEKANVALAKLRRHFLEPLETERIVVDALSSGRHVSTFQTLRLNADVQAAIAALDASEMLRRQPSMMTPGSRRRTREAQGIPSPSYPNTPSPHLNHSGESIREVREESAAAKQAQRKKLREMREVREQQWAVFNKTRPDPAYENPADLAAIQAGWDTLGDFKLKSDPEYIVPEAQRIDAGKKHAQMLRLTEAMHRHTRAFNLQVLNLRTRREGARGALEADVERVRAINKLLGLEEPPLFEWHSNARERPEAREEVGERELAEFRKQQRQAARDAKNQGGKGLGGFGGQAASSPEADAEEEPGVLSPTTLNTAEHGPGTKAGSSGKENTPRRGKKGREYRKSDLEIAEQDAAERRLRHEKAALVAKVARAIAGFDADVDRLRTEKLSLKAKLQAAEGRMLVMQKELDLLKEFEKKDHMLNSKSAAKKAEQEELGKKADELDEKLEAKQAELSAGAAAKAELLAEFDRLVDPGHSHREALLKVYNKKVKRVKKKENNRGADEDEDESDEEESDDEDLDDDEEGDTCPAGCERATFDNVCQLREKKLDQDDLIADVTKAMEALKREQDALAKKLKTVEAAMKAVEKEMDDFQKEKQGALNQIDVALTLSLHQIQHLSSEGRLPDDLSSSLVFSNGALARLGARVRELGDEKSALRLAQRDLHRQHLGLHKQKKEKEKKIAELQQRAVDVQMLKFGQSTSKGDVSEPGKEAGHSLLCFGELKIAEWQQRAVDFQMLKIEQVIDLKLLEAVGDSAGAEELRASLAEQERVHARELGEWKRAIDRATDVLADVTAENTACLNRAAELGEQHQRLEQGLVATQHSVLADAVSMKRKEAEERDKMVQVVNDQAGELEQLKAEIRVLKSKGPIKTRV</sequence>
<dbReference type="PANTHER" id="PTHR14885">
    <property type="entry name" value="CILIA- AND FLAGELLA-ASSOCIATED PROTEIN 43-RELATED"/>
    <property type="match status" value="1"/>
</dbReference>
<dbReference type="Pfam" id="PF00400">
    <property type="entry name" value="WD40"/>
    <property type="match status" value="3"/>
</dbReference>
<feature type="compositionally biased region" description="Acidic residues" evidence="10">
    <location>
        <begin position="170"/>
        <end position="181"/>
    </location>
</feature>
<name>A0A1Y1HWE8_KLENI</name>
<feature type="region of interest" description="Disordered" evidence="10">
    <location>
        <begin position="1079"/>
        <end position="1135"/>
    </location>
</feature>
<organism evidence="11 12">
    <name type="scientific">Klebsormidium nitens</name>
    <name type="common">Green alga</name>
    <name type="synonym">Ulothrix nitens</name>
    <dbReference type="NCBI Taxonomy" id="105231"/>
    <lineage>
        <taxon>Eukaryota</taxon>
        <taxon>Viridiplantae</taxon>
        <taxon>Streptophyta</taxon>
        <taxon>Klebsormidiophyceae</taxon>
        <taxon>Klebsormidiales</taxon>
        <taxon>Klebsormidiaceae</taxon>
        <taxon>Klebsormidium</taxon>
    </lineage>
</organism>
<feature type="coiled-coil region" evidence="9">
    <location>
        <begin position="1568"/>
        <end position="1616"/>
    </location>
</feature>
<dbReference type="OrthoDB" id="1935234at2759"/>
<evidence type="ECO:0000256" key="3">
    <source>
        <dbReference type="ARBA" id="ARBA00022574"/>
    </source>
</evidence>
<dbReference type="InterPro" id="IPR036322">
    <property type="entry name" value="WD40_repeat_dom_sf"/>
</dbReference>
<feature type="compositionally biased region" description="Polar residues" evidence="10">
    <location>
        <begin position="67"/>
        <end position="83"/>
    </location>
</feature>
<dbReference type="Pfam" id="PF25828">
    <property type="entry name" value="CC_Cfap43"/>
    <property type="match status" value="1"/>
</dbReference>
<keyword evidence="3 8" id="KW-0853">WD repeat</keyword>
<reference evidence="11 12" key="1">
    <citation type="journal article" date="2014" name="Nat. Commun.">
        <title>Klebsormidium flaccidum genome reveals primary factors for plant terrestrial adaptation.</title>
        <authorList>
            <person name="Hori K."/>
            <person name="Maruyama F."/>
            <person name="Fujisawa T."/>
            <person name="Togashi T."/>
            <person name="Yamamoto N."/>
            <person name="Seo M."/>
            <person name="Sato S."/>
            <person name="Yamada T."/>
            <person name="Mori H."/>
            <person name="Tajima N."/>
            <person name="Moriyama T."/>
            <person name="Ikeuchi M."/>
            <person name="Watanabe M."/>
            <person name="Wada H."/>
            <person name="Kobayashi K."/>
            <person name="Saito M."/>
            <person name="Masuda T."/>
            <person name="Sasaki-Sekimoto Y."/>
            <person name="Mashiguchi K."/>
            <person name="Awai K."/>
            <person name="Shimojima M."/>
            <person name="Masuda S."/>
            <person name="Iwai M."/>
            <person name="Nobusawa T."/>
            <person name="Narise T."/>
            <person name="Kondo S."/>
            <person name="Saito H."/>
            <person name="Sato R."/>
            <person name="Murakawa M."/>
            <person name="Ihara Y."/>
            <person name="Oshima-Yamada Y."/>
            <person name="Ohtaka K."/>
            <person name="Satoh M."/>
            <person name="Sonobe K."/>
            <person name="Ishii M."/>
            <person name="Ohtani R."/>
            <person name="Kanamori-Sato M."/>
            <person name="Honoki R."/>
            <person name="Miyazaki D."/>
            <person name="Mochizuki H."/>
            <person name="Umetsu J."/>
            <person name="Higashi K."/>
            <person name="Shibata D."/>
            <person name="Kamiya Y."/>
            <person name="Sato N."/>
            <person name="Nakamura Y."/>
            <person name="Tabata S."/>
            <person name="Ida S."/>
            <person name="Kurokawa K."/>
            <person name="Ohta H."/>
        </authorList>
    </citation>
    <scope>NUCLEOTIDE SEQUENCE [LARGE SCALE GENOMIC DNA]</scope>
    <source>
        <strain evidence="11 12">NIES-2285</strain>
    </source>
</reference>
<evidence type="ECO:0000256" key="8">
    <source>
        <dbReference type="PROSITE-ProRule" id="PRU00221"/>
    </source>
</evidence>
<feature type="region of interest" description="Disordered" evidence="10">
    <location>
        <begin position="1260"/>
        <end position="1361"/>
    </location>
</feature>
<dbReference type="PANTHER" id="PTHR14885:SF3">
    <property type="entry name" value="CILIA- AND FLAGELLA-ASSOCIATED PROTEIN 44"/>
    <property type="match status" value="1"/>
</dbReference>
<dbReference type="InterPro" id="IPR011047">
    <property type="entry name" value="Quinoprotein_ADH-like_sf"/>
</dbReference>
<dbReference type="Proteomes" id="UP000054558">
    <property type="component" value="Unassembled WGS sequence"/>
</dbReference>
<feature type="region of interest" description="Disordered" evidence="10">
    <location>
        <begin position="67"/>
        <end position="124"/>
    </location>
</feature>
<feature type="region of interest" description="Disordered" evidence="10">
    <location>
        <begin position="1436"/>
        <end position="1457"/>
    </location>
</feature>
<feature type="region of interest" description="Disordered" evidence="10">
    <location>
        <begin position="907"/>
        <end position="928"/>
    </location>
</feature>
<evidence type="ECO:0000313" key="11">
    <source>
        <dbReference type="EMBL" id="GAQ82970.1"/>
    </source>
</evidence>
<feature type="compositionally biased region" description="Pro residues" evidence="10">
    <location>
        <begin position="766"/>
        <end position="779"/>
    </location>
</feature>
<evidence type="ECO:0000256" key="6">
    <source>
        <dbReference type="ARBA" id="ARBA00023212"/>
    </source>
</evidence>
<dbReference type="STRING" id="105231.A0A1Y1HWE8"/>
<dbReference type="SUPFAM" id="SSF50998">
    <property type="entry name" value="Quinoprotein alcohol dehydrogenase-like"/>
    <property type="match status" value="1"/>
</dbReference>
<evidence type="ECO:0000256" key="4">
    <source>
        <dbReference type="ARBA" id="ARBA00022737"/>
    </source>
</evidence>
<dbReference type="EMBL" id="DF237080">
    <property type="protein sequence ID" value="GAQ82970.1"/>
    <property type="molecule type" value="Genomic_DNA"/>
</dbReference>
<feature type="region of interest" description="Disordered" evidence="10">
    <location>
        <begin position="150"/>
        <end position="202"/>
    </location>
</feature>
<dbReference type="GO" id="GO:0005930">
    <property type="term" value="C:axoneme"/>
    <property type="evidence" value="ECO:0007669"/>
    <property type="project" value="UniProtKB-SubCell"/>
</dbReference>
<proteinExistence type="predicted"/>
<feature type="coiled-coil region" evidence="9">
    <location>
        <begin position="1680"/>
        <end position="1707"/>
    </location>
</feature>
<dbReference type="SUPFAM" id="SSF50978">
    <property type="entry name" value="WD40 repeat-like"/>
    <property type="match status" value="1"/>
</dbReference>
<protein>
    <submittedName>
        <fullName evidence="11">Uncharacterized protein</fullName>
    </submittedName>
</protein>
<gene>
    <name evidence="11" type="ORF">KFL_001310020</name>
</gene>
<evidence type="ECO:0000256" key="1">
    <source>
        <dbReference type="ARBA" id="ARBA00004430"/>
    </source>
</evidence>
<feature type="region of interest" description="Disordered" evidence="10">
    <location>
        <begin position="746"/>
        <end position="781"/>
    </location>
</feature>
<dbReference type="PROSITE" id="PS50082">
    <property type="entry name" value="WD_REPEATS_2"/>
    <property type="match status" value="3"/>
</dbReference>
<keyword evidence="6" id="KW-0206">Cytoskeleton</keyword>
<dbReference type="PROSITE" id="PS00678">
    <property type="entry name" value="WD_REPEATS_1"/>
    <property type="match status" value="1"/>
</dbReference>
<feature type="repeat" description="WD" evidence="8">
    <location>
        <begin position="543"/>
        <end position="575"/>
    </location>
</feature>
<accession>A0A1Y1HWE8</accession>
<dbReference type="InterPro" id="IPR019775">
    <property type="entry name" value="WD40_repeat_CS"/>
</dbReference>
<keyword evidence="7" id="KW-0966">Cell projection</keyword>
<feature type="compositionally biased region" description="Basic and acidic residues" evidence="10">
    <location>
        <begin position="1261"/>
        <end position="1293"/>
    </location>
</feature>
<keyword evidence="12" id="KW-1185">Reference proteome</keyword>
<dbReference type="SMART" id="SM00320">
    <property type="entry name" value="WD40"/>
    <property type="match status" value="9"/>
</dbReference>
<dbReference type="InterPro" id="IPR015943">
    <property type="entry name" value="WD40/YVTN_repeat-like_dom_sf"/>
</dbReference>
<evidence type="ECO:0000256" key="7">
    <source>
        <dbReference type="ARBA" id="ARBA00023273"/>
    </source>
</evidence>